<sequence>MNEEELLPCLKCIHFRPIEGGCKAFPEGIPDDIANGERLHDKVEPNQVGDFVFEEGEPVEYKEYGL</sequence>
<reference evidence="1 2" key="1">
    <citation type="submission" date="2024-04" db="EMBL/GenBank/DDBJ databases">
        <title>Albibacterium profundi sp. nov., isolated from sediment of the Challenger Deep of Mariana Trench.</title>
        <authorList>
            <person name="Wang Y."/>
        </authorList>
    </citation>
    <scope>NUCLEOTIDE SEQUENCE [LARGE SCALE GENOMIC DNA]</scope>
    <source>
        <strain evidence="1 2">RHL897</strain>
    </source>
</reference>
<proteinExistence type="predicted"/>
<gene>
    <name evidence="1" type="ORF">WKR92_09725</name>
</gene>
<organism evidence="1 2">
    <name type="scientific">Albibacterium profundi</name>
    <dbReference type="NCBI Taxonomy" id="3134906"/>
    <lineage>
        <taxon>Bacteria</taxon>
        <taxon>Pseudomonadati</taxon>
        <taxon>Bacteroidota</taxon>
        <taxon>Sphingobacteriia</taxon>
        <taxon>Sphingobacteriales</taxon>
        <taxon>Sphingobacteriaceae</taxon>
        <taxon>Albibacterium</taxon>
    </lineage>
</organism>
<name>A0ABV5CFE8_9SPHI</name>
<dbReference type="EMBL" id="JBBVGT010000002">
    <property type="protein sequence ID" value="MFB5946110.1"/>
    <property type="molecule type" value="Genomic_DNA"/>
</dbReference>
<evidence type="ECO:0000313" key="1">
    <source>
        <dbReference type="EMBL" id="MFB5946110.1"/>
    </source>
</evidence>
<dbReference type="RefSeq" id="WP_375557639.1">
    <property type="nucleotide sequence ID" value="NZ_JBBVGT010000002.1"/>
</dbReference>
<evidence type="ECO:0000313" key="2">
    <source>
        <dbReference type="Proteomes" id="UP001580928"/>
    </source>
</evidence>
<accession>A0ABV5CFE8</accession>
<keyword evidence="2" id="KW-1185">Reference proteome</keyword>
<dbReference type="Proteomes" id="UP001580928">
    <property type="component" value="Unassembled WGS sequence"/>
</dbReference>
<protein>
    <submittedName>
        <fullName evidence="1">Uncharacterized protein</fullName>
    </submittedName>
</protein>
<comment type="caution">
    <text evidence="1">The sequence shown here is derived from an EMBL/GenBank/DDBJ whole genome shotgun (WGS) entry which is preliminary data.</text>
</comment>